<feature type="transmembrane region" description="Helical" evidence="1">
    <location>
        <begin position="19"/>
        <end position="43"/>
    </location>
</feature>
<keyword evidence="1" id="KW-0812">Transmembrane</keyword>
<sequence>MMIFFCGCNTSFSKRKNKYIEYGVCYLFLNFFFDIIHFICFFINSRNPSVQKKIILYTSSSTLSVKKNFGVEAIPHPKKNQMVCIFYFYFFACFHQQKIICPPHRYKEKKKIIGIGAFGSSTKMCLIVFICSVIKKRLENDKIFFKKINNNNKLKRNEKKNVEKYWNEKKLKKEKKIVKK</sequence>
<gene>
    <name evidence="2" type="ORF">RFI_36842</name>
</gene>
<keyword evidence="1" id="KW-0472">Membrane</keyword>
<accession>X6LF24</accession>
<dbReference type="AlphaFoldDB" id="X6LF24"/>
<evidence type="ECO:0000256" key="1">
    <source>
        <dbReference type="SAM" id="Phobius"/>
    </source>
</evidence>
<reference evidence="2 3" key="1">
    <citation type="journal article" date="2013" name="Curr. Biol.">
        <title>The Genome of the Foraminiferan Reticulomyxa filosa.</title>
        <authorList>
            <person name="Glockner G."/>
            <person name="Hulsmann N."/>
            <person name="Schleicher M."/>
            <person name="Noegel A.A."/>
            <person name="Eichinger L."/>
            <person name="Gallinger C."/>
            <person name="Pawlowski J."/>
            <person name="Sierra R."/>
            <person name="Euteneuer U."/>
            <person name="Pillet L."/>
            <person name="Moustafa A."/>
            <person name="Platzer M."/>
            <person name="Groth M."/>
            <person name="Szafranski K."/>
            <person name="Schliwa M."/>
        </authorList>
    </citation>
    <scope>NUCLEOTIDE SEQUENCE [LARGE SCALE GENOMIC DNA]</scope>
</reference>
<evidence type="ECO:0000313" key="2">
    <source>
        <dbReference type="EMBL" id="ETO00598.1"/>
    </source>
</evidence>
<keyword evidence="1" id="KW-1133">Transmembrane helix</keyword>
<protein>
    <submittedName>
        <fullName evidence="2">Uncharacterized protein</fullName>
    </submittedName>
</protein>
<organism evidence="2 3">
    <name type="scientific">Reticulomyxa filosa</name>
    <dbReference type="NCBI Taxonomy" id="46433"/>
    <lineage>
        <taxon>Eukaryota</taxon>
        <taxon>Sar</taxon>
        <taxon>Rhizaria</taxon>
        <taxon>Retaria</taxon>
        <taxon>Foraminifera</taxon>
        <taxon>Monothalamids</taxon>
        <taxon>Reticulomyxidae</taxon>
        <taxon>Reticulomyxa</taxon>
    </lineage>
</organism>
<keyword evidence="3" id="KW-1185">Reference proteome</keyword>
<proteinExistence type="predicted"/>
<dbReference type="EMBL" id="ASPP01040580">
    <property type="protein sequence ID" value="ETO00598.1"/>
    <property type="molecule type" value="Genomic_DNA"/>
</dbReference>
<name>X6LF24_RETFI</name>
<comment type="caution">
    <text evidence="2">The sequence shown here is derived from an EMBL/GenBank/DDBJ whole genome shotgun (WGS) entry which is preliminary data.</text>
</comment>
<feature type="transmembrane region" description="Helical" evidence="1">
    <location>
        <begin position="112"/>
        <end position="134"/>
    </location>
</feature>
<evidence type="ECO:0000313" key="3">
    <source>
        <dbReference type="Proteomes" id="UP000023152"/>
    </source>
</evidence>
<dbReference type="Proteomes" id="UP000023152">
    <property type="component" value="Unassembled WGS sequence"/>
</dbReference>